<dbReference type="AlphaFoldDB" id="A0A026W5N4"/>
<protein>
    <submittedName>
        <fullName evidence="1">Uncharacterized protein</fullName>
    </submittedName>
</protein>
<evidence type="ECO:0000313" key="2">
    <source>
        <dbReference type="Proteomes" id="UP000053097"/>
    </source>
</evidence>
<reference evidence="1 2" key="1">
    <citation type="journal article" date="2014" name="Curr. Biol.">
        <title>The genome of the clonal raider ant Cerapachys biroi.</title>
        <authorList>
            <person name="Oxley P.R."/>
            <person name="Ji L."/>
            <person name="Fetter-Pruneda I."/>
            <person name="McKenzie S.K."/>
            <person name="Li C."/>
            <person name="Hu H."/>
            <person name="Zhang G."/>
            <person name="Kronauer D.J."/>
        </authorList>
    </citation>
    <scope>NUCLEOTIDE SEQUENCE [LARGE SCALE GENOMIC DNA]</scope>
</reference>
<organism evidence="1 2">
    <name type="scientific">Ooceraea biroi</name>
    <name type="common">Clonal raider ant</name>
    <name type="synonym">Cerapachys biroi</name>
    <dbReference type="NCBI Taxonomy" id="2015173"/>
    <lineage>
        <taxon>Eukaryota</taxon>
        <taxon>Metazoa</taxon>
        <taxon>Ecdysozoa</taxon>
        <taxon>Arthropoda</taxon>
        <taxon>Hexapoda</taxon>
        <taxon>Insecta</taxon>
        <taxon>Pterygota</taxon>
        <taxon>Neoptera</taxon>
        <taxon>Endopterygota</taxon>
        <taxon>Hymenoptera</taxon>
        <taxon>Apocrita</taxon>
        <taxon>Aculeata</taxon>
        <taxon>Formicoidea</taxon>
        <taxon>Formicidae</taxon>
        <taxon>Dorylinae</taxon>
        <taxon>Ooceraea</taxon>
    </lineage>
</organism>
<gene>
    <name evidence="1" type="ORF">X777_11155</name>
</gene>
<accession>A0A026W5N4</accession>
<name>A0A026W5N4_OOCBI</name>
<dbReference type="EMBL" id="KK107459">
    <property type="protein sequence ID" value="EZA50344.1"/>
    <property type="molecule type" value="Genomic_DNA"/>
</dbReference>
<keyword evidence="2" id="KW-1185">Reference proteome</keyword>
<dbReference type="Proteomes" id="UP000053097">
    <property type="component" value="Unassembled WGS sequence"/>
</dbReference>
<proteinExistence type="predicted"/>
<sequence>MVSKMFAACLQAGNRFDQKPHQNHKWYRITKYGTKWKGYLGEVPNLGLANERDETWAVTTQGPSTKRCMQFAFTRVVPNAPALRLRRARKLADCAAGPRKSP</sequence>
<evidence type="ECO:0000313" key="1">
    <source>
        <dbReference type="EMBL" id="EZA50344.1"/>
    </source>
</evidence>